<dbReference type="GO" id="GO:0030488">
    <property type="term" value="P:tRNA methylation"/>
    <property type="evidence" value="ECO:0007669"/>
    <property type="project" value="TreeGrafter"/>
</dbReference>
<dbReference type="EMBL" id="UINC01026116">
    <property type="protein sequence ID" value="SVB02977.1"/>
    <property type="molecule type" value="Genomic_DNA"/>
</dbReference>
<evidence type="ECO:0000259" key="1">
    <source>
        <dbReference type="Pfam" id="PF10396"/>
    </source>
</evidence>
<feature type="non-terminal residue" evidence="2">
    <location>
        <position position="86"/>
    </location>
</feature>
<dbReference type="Pfam" id="PF10396">
    <property type="entry name" value="TrmE_N"/>
    <property type="match status" value="1"/>
</dbReference>
<organism evidence="2">
    <name type="scientific">marine metagenome</name>
    <dbReference type="NCBI Taxonomy" id="408172"/>
    <lineage>
        <taxon>unclassified sequences</taxon>
        <taxon>metagenomes</taxon>
        <taxon>ecological metagenomes</taxon>
    </lineage>
</organism>
<reference evidence="2" key="1">
    <citation type="submission" date="2018-05" db="EMBL/GenBank/DDBJ databases">
        <authorList>
            <person name="Lanie J.A."/>
            <person name="Ng W.-L."/>
            <person name="Kazmierczak K.M."/>
            <person name="Andrzejewski T.M."/>
            <person name="Davidsen T.M."/>
            <person name="Wayne K.J."/>
            <person name="Tettelin H."/>
            <person name="Glass J.I."/>
            <person name="Rusch D."/>
            <person name="Podicherti R."/>
            <person name="Tsui H.-C.T."/>
            <person name="Winkler M.E."/>
        </authorList>
    </citation>
    <scope>NUCLEOTIDE SEQUENCE</scope>
</reference>
<dbReference type="CDD" id="cd14858">
    <property type="entry name" value="TrmE_N"/>
    <property type="match status" value="1"/>
</dbReference>
<dbReference type="PANTHER" id="PTHR42714:SF2">
    <property type="entry name" value="TRNA MODIFICATION GTPASE GTPBP3, MITOCHONDRIAL"/>
    <property type="match status" value="1"/>
</dbReference>
<gene>
    <name evidence="2" type="ORF">METZ01_LOCUS155831</name>
</gene>
<dbReference type="InterPro" id="IPR018948">
    <property type="entry name" value="GTP-bd_TrmE_N"/>
</dbReference>
<dbReference type="AlphaFoldDB" id="A0A382APR1"/>
<feature type="domain" description="GTP-binding protein TrmE N-terminal" evidence="1">
    <location>
        <begin position="5"/>
        <end position="86"/>
    </location>
</feature>
<dbReference type="GO" id="GO:0005737">
    <property type="term" value="C:cytoplasm"/>
    <property type="evidence" value="ECO:0007669"/>
    <property type="project" value="TreeGrafter"/>
</dbReference>
<name>A0A382APR1_9ZZZZ</name>
<evidence type="ECO:0000313" key="2">
    <source>
        <dbReference type="EMBL" id="SVB02977.1"/>
    </source>
</evidence>
<dbReference type="SUPFAM" id="SSF103025">
    <property type="entry name" value="Folate-binding domain"/>
    <property type="match status" value="1"/>
</dbReference>
<dbReference type="Gene3D" id="3.30.1360.120">
    <property type="entry name" value="Probable tRNA modification gtpase trme, domain 1"/>
    <property type="match status" value="1"/>
</dbReference>
<dbReference type="GO" id="GO:0002098">
    <property type="term" value="P:tRNA wobble uridine modification"/>
    <property type="evidence" value="ECO:0007669"/>
    <property type="project" value="TreeGrafter"/>
</dbReference>
<dbReference type="InterPro" id="IPR027266">
    <property type="entry name" value="TrmE/GcvT-like"/>
</dbReference>
<feature type="non-terminal residue" evidence="2">
    <location>
        <position position="1"/>
    </location>
</feature>
<dbReference type="PANTHER" id="PTHR42714">
    <property type="entry name" value="TRNA MODIFICATION GTPASE GTPBP3"/>
    <property type="match status" value="1"/>
</dbReference>
<accession>A0A382APR1</accession>
<proteinExistence type="predicted"/>
<sequence>VNGDTIISVSTAPGVGAIAMVRISGPDARVLLRRLASDLPEVPEPRRATLVKLRDPDDGSSLDRAVATFYQEPASYTGEDLVELTC</sequence>
<protein>
    <recommendedName>
        <fullName evidence="1">GTP-binding protein TrmE N-terminal domain-containing protein</fullName>
    </recommendedName>
</protein>